<dbReference type="EMBL" id="CQBK01000016">
    <property type="protein sequence ID" value="CNI11201.1"/>
    <property type="molecule type" value="Genomic_DNA"/>
</dbReference>
<proteinExistence type="predicted"/>
<protein>
    <submittedName>
        <fullName evidence="1">Uncharacterized protein</fullName>
    </submittedName>
</protein>
<accession>A0A0T9QH74</accession>
<gene>
    <name evidence="1" type="ORF">ERS008667_02454</name>
</gene>
<reference evidence="1 2" key="1">
    <citation type="submission" date="2015-03" db="EMBL/GenBank/DDBJ databases">
        <authorList>
            <person name="Murphy D."/>
        </authorList>
    </citation>
    <scope>NUCLEOTIDE SEQUENCE [LARGE SCALE GENOMIC DNA]</scope>
    <source>
        <strain evidence="1 2">Y233</strain>
    </source>
</reference>
<evidence type="ECO:0000313" key="2">
    <source>
        <dbReference type="Proteomes" id="UP000038204"/>
    </source>
</evidence>
<name>A0A0T9QH74_9GAMM</name>
<dbReference type="Proteomes" id="UP000038204">
    <property type="component" value="Unassembled WGS sequence"/>
</dbReference>
<dbReference type="AlphaFoldDB" id="A0A0T9QH74"/>
<organism evidence="1 2">
    <name type="scientific">Yersinia similis</name>
    <dbReference type="NCBI Taxonomy" id="367190"/>
    <lineage>
        <taxon>Bacteria</taxon>
        <taxon>Pseudomonadati</taxon>
        <taxon>Pseudomonadota</taxon>
        <taxon>Gammaproteobacteria</taxon>
        <taxon>Enterobacterales</taxon>
        <taxon>Yersiniaceae</taxon>
        <taxon>Yersinia</taxon>
    </lineage>
</organism>
<evidence type="ECO:0000313" key="1">
    <source>
        <dbReference type="EMBL" id="CNI11201.1"/>
    </source>
</evidence>
<sequence>MVKGFLLIQYIIIQIKRALIRIFQTLVWDFSHPRHWDPTRAHQYSFLIYLMTQFT</sequence>